<feature type="transmembrane region" description="Helical" evidence="11">
    <location>
        <begin position="99"/>
        <end position="122"/>
    </location>
</feature>
<dbReference type="SUPFAM" id="SSF81321">
    <property type="entry name" value="Family A G protein-coupled receptor-like"/>
    <property type="match status" value="1"/>
</dbReference>
<dbReference type="KEGG" id="spu:105436702"/>
<dbReference type="AlphaFoldDB" id="A0A7M7STE4"/>
<keyword evidence="8 9" id="KW-0807">Transducer</keyword>
<dbReference type="Gene3D" id="1.20.1070.10">
    <property type="entry name" value="Rhodopsin 7-helix transmembrane proteins"/>
    <property type="match status" value="1"/>
</dbReference>
<dbReference type="FunCoup" id="A0A7M7STE4">
    <property type="interactions" value="301"/>
</dbReference>
<proteinExistence type="inferred from homology"/>
<keyword evidence="4 11" id="KW-1133">Transmembrane helix</keyword>
<dbReference type="Proteomes" id="UP000007110">
    <property type="component" value="Unassembled WGS sequence"/>
</dbReference>
<dbReference type="PANTHER" id="PTHR24248">
    <property type="entry name" value="ADRENERGIC RECEPTOR-RELATED G-PROTEIN COUPLED RECEPTOR"/>
    <property type="match status" value="1"/>
</dbReference>
<dbReference type="InterPro" id="IPR000276">
    <property type="entry name" value="GPCR_Rhodpsn"/>
</dbReference>
<dbReference type="GO" id="GO:0071880">
    <property type="term" value="P:adenylate cyclase-activating adrenergic receptor signaling pathway"/>
    <property type="evidence" value="ECO:0000318"/>
    <property type="project" value="GO_Central"/>
</dbReference>
<comment type="subcellular location">
    <subcellularLocation>
        <location evidence="1">Cell membrane</location>
        <topology evidence="1">Multi-pass membrane protein</topology>
    </subcellularLocation>
</comment>
<dbReference type="GeneID" id="105436702"/>
<evidence type="ECO:0000256" key="4">
    <source>
        <dbReference type="ARBA" id="ARBA00022989"/>
    </source>
</evidence>
<feature type="region of interest" description="Disordered" evidence="10">
    <location>
        <begin position="225"/>
        <end position="263"/>
    </location>
</feature>
<dbReference type="RefSeq" id="XP_030829798.1">
    <property type="nucleotide sequence ID" value="XM_030973938.1"/>
</dbReference>
<dbReference type="InParanoid" id="A0A7M7STE4"/>
<evidence type="ECO:0000256" key="1">
    <source>
        <dbReference type="ARBA" id="ARBA00004651"/>
    </source>
</evidence>
<dbReference type="PANTHER" id="PTHR24248:SF120">
    <property type="entry name" value="G-PROTEIN COUPLED RECEPTORS FAMILY 1 PROFILE DOMAIN-CONTAINING PROTEIN"/>
    <property type="match status" value="1"/>
</dbReference>
<sequence>MVIVAYIRSHPIRASVANIFILNLGITDFIVGAFMWPVNLTWLIKGHWAFGELLCKVWLIADYTVSVVSVLTMVLISWDRYCLLTMGAQYHTYQTKKRLSLIVSFKWTVVCMWYTLLAFAWSPITGQYNVNYANNCEMEFSYSLGGTIVVNVLEFFIPFTTLLILNMAVYANIKRRSRGIVGPSPLTNQLTLSISRNHEQSDHPSCPRNDGHSARQVFNDQDREGISFNNSANNAPEASEAQAHGRPTGNRVMGSSETKERTFARHRKAAVVLAVLFDIEANL</sequence>
<evidence type="ECO:0000259" key="12">
    <source>
        <dbReference type="PROSITE" id="PS50262"/>
    </source>
</evidence>
<dbReference type="PROSITE" id="PS00237">
    <property type="entry name" value="G_PROTEIN_RECEP_F1_1"/>
    <property type="match status" value="1"/>
</dbReference>
<evidence type="ECO:0000313" key="14">
    <source>
        <dbReference type="Proteomes" id="UP000007110"/>
    </source>
</evidence>
<dbReference type="EnsemblMetazoa" id="XM_030973938">
    <property type="protein sequence ID" value="XP_030829798"/>
    <property type="gene ID" value="LOC105436702"/>
</dbReference>
<name>A0A7M7STE4_STRPU</name>
<keyword evidence="7 9" id="KW-0675">Receptor</keyword>
<protein>
    <recommendedName>
        <fullName evidence="12">G-protein coupled receptors family 1 profile domain-containing protein</fullName>
    </recommendedName>
</protein>
<organism evidence="13 14">
    <name type="scientific">Strongylocentrotus purpuratus</name>
    <name type="common">Purple sea urchin</name>
    <dbReference type="NCBI Taxonomy" id="7668"/>
    <lineage>
        <taxon>Eukaryota</taxon>
        <taxon>Metazoa</taxon>
        <taxon>Echinodermata</taxon>
        <taxon>Eleutherozoa</taxon>
        <taxon>Echinozoa</taxon>
        <taxon>Echinoidea</taxon>
        <taxon>Euechinoidea</taxon>
        <taxon>Echinacea</taxon>
        <taxon>Camarodonta</taxon>
        <taxon>Echinidea</taxon>
        <taxon>Strongylocentrotidae</taxon>
        <taxon>Strongylocentrotus</taxon>
    </lineage>
</organism>
<evidence type="ECO:0000256" key="9">
    <source>
        <dbReference type="RuleBase" id="RU000688"/>
    </source>
</evidence>
<dbReference type="OrthoDB" id="10071887at2759"/>
<dbReference type="Pfam" id="PF00001">
    <property type="entry name" value="7tm_1"/>
    <property type="match status" value="1"/>
</dbReference>
<dbReference type="PRINTS" id="PR00237">
    <property type="entry name" value="GPCRRHODOPSN"/>
</dbReference>
<evidence type="ECO:0000313" key="13">
    <source>
        <dbReference type="EnsemblMetazoa" id="XP_030829798"/>
    </source>
</evidence>
<feature type="transmembrane region" description="Helical" evidence="11">
    <location>
        <begin position="142"/>
        <end position="169"/>
    </location>
</feature>
<evidence type="ECO:0000256" key="11">
    <source>
        <dbReference type="SAM" id="Phobius"/>
    </source>
</evidence>
<evidence type="ECO:0000256" key="10">
    <source>
        <dbReference type="SAM" id="MobiDB-lite"/>
    </source>
</evidence>
<reference evidence="14" key="1">
    <citation type="submission" date="2015-02" db="EMBL/GenBank/DDBJ databases">
        <title>Genome sequencing for Strongylocentrotus purpuratus.</title>
        <authorList>
            <person name="Murali S."/>
            <person name="Liu Y."/>
            <person name="Vee V."/>
            <person name="English A."/>
            <person name="Wang M."/>
            <person name="Skinner E."/>
            <person name="Han Y."/>
            <person name="Muzny D.M."/>
            <person name="Worley K.C."/>
            <person name="Gibbs R.A."/>
        </authorList>
    </citation>
    <scope>NUCLEOTIDE SEQUENCE</scope>
</reference>
<feature type="domain" description="G-protein coupled receptors family 1 profile" evidence="12">
    <location>
        <begin position="1"/>
        <end position="283"/>
    </location>
</feature>
<evidence type="ECO:0000256" key="5">
    <source>
        <dbReference type="ARBA" id="ARBA00023040"/>
    </source>
</evidence>
<keyword evidence="2" id="KW-1003">Cell membrane</keyword>
<keyword evidence="6 11" id="KW-0472">Membrane</keyword>
<comment type="similarity">
    <text evidence="9">Belongs to the G-protein coupled receptor 1 family.</text>
</comment>
<evidence type="ECO:0000256" key="8">
    <source>
        <dbReference type="ARBA" id="ARBA00023224"/>
    </source>
</evidence>
<feature type="compositionally biased region" description="Low complexity" evidence="10">
    <location>
        <begin position="229"/>
        <end position="241"/>
    </location>
</feature>
<evidence type="ECO:0000256" key="6">
    <source>
        <dbReference type="ARBA" id="ARBA00023136"/>
    </source>
</evidence>
<evidence type="ECO:0000256" key="3">
    <source>
        <dbReference type="ARBA" id="ARBA00022692"/>
    </source>
</evidence>
<dbReference type="InterPro" id="IPR017452">
    <property type="entry name" value="GPCR_Rhodpsn_7TM"/>
</dbReference>
<dbReference type="GO" id="GO:0004930">
    <property type="term" value="F:G protein-coupled receptor activity"/>
    <property type="evidence" value="ECO:0000318"/>
    <property type="project" value="GO_Central"/>
</dbReference>
<keyword evidence="5 9" id="KW-0297">G-protein coupled receptor</keyword>
<accession>A0A7M7STE4</accession>
<feature type="transmembrane region" description="Helical" evidence="11">
    <location>
        <begin position="57"/>
        <end position="78"/>
    </location>
</feature>
<keyword evidence="14" id="KW-1185">Reference proteome</keyword>
<evidence type="ECO:0000256" key="7">
    <source>
        <dbReference type="ARBA" id="ARBA00023170"/>
    </source>
</evidence>
<dbReference type="GO" id="GO:0005886">
    <property type="term" value="C:plasma membrane"/>
    <property type="evidence" value="ECO:0000318"/>
    <property type="project" value="GO_Central"/>
</dbReference>
<reference evidence="13" key="2">
    <citation type="submission" date="2021-01" db="UniProtKB">
        <authorList>
            <consortium name="EnsemblMetazoa"/>
        </authorList>
    </citation>
    <scope>IDENTIFICATION</scope>
</reference>
<dbReference type="PROSITE" id="PS50262">
    <property type="entry name" value="G_PROTEIN_RECEP_F1_2"/>
    <property type="match status" value="1"/>
</dbReference>
<feature type="transmembrane region" description="Helical" evidence="11">
    <location>
        <begin position="12"/>
        <end position="37"/>
    </location>
</feature>
<dbReference type="GO" id="GO:0043410">
    <property type="term" value="P:positive regulation of MAPK cascade"/>
    <property type="evidence" value="ECO:0000318"/>
    <property type="project" value="GO_Central"/>
</dbReference>
<keyword evidence="3 9" id="KW-0812">Transmembrane</keyword>
<evidence type="ECO:0000256" key="2">
    <source>
        <dbReference type="ARBA" id="ARBA00022475"/>
    </source>
</evidence>